<dbReference type="EMBL" id="GEZM01052655">
    <property type="protein sequence ID" value="JAV74349.1"/>
    <property type="molecule type" value="Transcribed_RNA"/>
</dbReference>
<reference evidence="1" key="1">
    <citation type="journal article" date="2016" name="Sci. Rep.">
        <title>Molecular characterization of firefly nuptial gifts: a multi-omics approach sheds light on postcopulatory sexual selection.</title>
        <authorList>
            <person name="Al-Wathiqui N."/>
            <person name="Fallon T.R."/>
            <person name="South A."/>
            <person name="Weng J.K."/>
            <person name="Lewis S.M."/>
        </authorList>
    </citation>
    <scope>NUCLEOTIDE SEQUENCE</scope>
</reference>
<dbReference type="EMBL" id="GEZM01052649">
    <property type="protein sequence ID" value="JAV74360.1"/>
    <property type="molecule type" value="Transcribed_RNA"/>
</dbReference>
<evidence type="ECO:0000313" key="1">
    <source>
        <dbReference type="EMBL" id="JAV74353.1"/>
    </source>
</evidence>
<organism evidence="1">
    <name type="scientific">Photinus pyralis</name>
    <name type="common">Common eastern firefly</name>
    <name type="synonym">Lampyris pyralis</name>
    <dbReference type="NCBI Taxonomy" id="7054"/>
    <lineage>
        <taxon>Eukaryota</taxon>
        <taxon>Metazoa</taxon>
        <taxon>Ecdysozoa</taxon>
        <taxon>Arthropoda</taxon>
        <taxon>Hexapoda</taxon>
        <taxon>Insecta</taxon>
        <taxon>Pterygota</taxon>
        <taxon>Neoptera</taxon>
        <taxon>Endopterygota</taxon>
        <taxon>Coleoptera</taxon>
        <taxon>Polyphaga</taxon>
        <taxon>Elateriformia</taxon>
        <taxon>Elateroidea</taxon>
        <taxon>Lampyridae</taxon>
        <taxon>Lampyrinae</taxon>
        <taxon>Photinus</taxon>
    </lineage>
</organism>
<dbReference type="AlphaFoldDB" id="A0A1Y1LL34"/>
<dbReference type="EMBL" id="GEZM01052653">
    <property type="protein sequence ID" value="JAV74353.1"/>
    <property type="molecule type" value="Transcribed_RNA"/>
</dbReference>
<proteinExistence type="predicted"/>
<protein>
    <submittedName>
        <fullName evidence="1">Uncharacterized protein</fullName>
    </submittedName>
</protein>
<name>A0A1Y1LL34_PHOPY</name>
<dbReference type="EMBL" id="GEZM01052651">
    <property type="protein sequence ID" value="JAV74358.1"/>
    <property type="molecule type" value="Transcribed_RNA"/>
</dbReference>
<accession>A0A1Y1LL34</accession>
<dbReference type="EMBL" id="GEZM01052654">
    <property type="protein sequence ID" value="JAV74352.1"/>
    <property type="molecule type" value="Transcribed_RNA"/>
</dbReference>
<sequence>MHGTSSHTTRIDNLTSIQMSSKSFYKAHTLNCWVGYPLANGVHVVRMQGSFLADTLRSLGSLPLQSPDILCARSSRIFHSGWKHYHLAASDIRCKISFCDEMVLTNNEQPDS</sequence>
<dbReference type="EMBL" id="GEZM01052652">
    <property type="protein sequence ID" value="JAV74356.1"/>
    <property type="molecule type" value="Transcribed_RNA"/>
</dbReference>